<name>A0ACD3QAJ5_LARCR</name>
<gene>
    <name evidence="1" type="ORF">E3U43_009368</name>
</gene>
<evidence type="ECO:0000313" key="1">
    <source>
        <dbReference type="EMBL" id="TMS04211.1"/>
    </source>
</evidence>
<dbReference type="Proteomes" id="UP000793456">
    <property type="component" value="Chromosome XXI"/>
</dbReference>
<reference evidence="1" key="1">
    <citation type="submission" date="2018-11" db="EMBL/GenBank/DDBJ databases">
        <title>The sequence and de novo assembly of Larimichthys crocea genome using PacBio and Hi-C technologies.</title>
        <authorList>
            <person name="Xu P."/>
            <person name="Chen B."/>
            <person name="Zhou Z."/>
            <person name="Ke Q."/>
            <person name="Wu Y."/>
            <person name="Bai H."/>
            <person name="Pu F."/>
        </authorList>
    </citation>
    <scope>NUCLEOTIDE SEQUENCE</scope>
    <source>
        <tissue evidence="1">Muscle</tissue>
    </source>
</reference>
<accession>A0ACD3QAJ5</accession>
<proteinExistence type="predicted"/>
<evidence type="ECO:0000313" key="2">
    <source>
        <dbReference type="Proteomes" id="UP000793456"/>
    </source>
</evidence>
<protein>
    <submittedName>
        <fullName evidence="1">Uncharacterized protein</fullName>
    </submittedName>
</protein>
<comment type="caution">
    <text evidence="1">The sequence shown here is derived from an EMBL/GenBank/DDBJ whole genome shotgun (WGS) entry which is preliminary data.</text>
</comment>
<organism evidence="1 2">
    <name type="scientific">Larimichthys crocea</name>
    <name type="common">Large yellow croaker</name>
    <name type="synonym">Pseudosciaena crocea</name>
    <dbReference type="NCBI Taxonomy" id="215358"/>
    <lineage>
        <taxon>Eukaryota</taxon>
        <taxon>Metazoa</taxon>
        <taxon>Chordata</taxon>
        <taxon>Craniata</taxon>
        <taxon>Vertebrata</taxon>
        <taxon>Euteleostomi</taxon>
        <taxon>Actinopterygii</taxon>
        <taxon>Neopterygii</taxon>
        <taxon>Teleostei</taxon>
        <taxon>Neoteleostei</taxon>
        <taxon>Acanthomorphata</taxon>
        <taxon>Eupercaria</taxon>
        <taxon>Sciaenidae</taxon>
        <taxon>Larimichthys</taxon>
    </lineage>
</organism>
<keyword evidence="2" id="KW-1185">Reference proteome</keyword>
<sequence>MPHSSEDGRVITSAGQTQTGPLKIKQYHENRIIIKIELKHPHQHITVTVVTSVHMEPGPQSTAHITVTACLQQQVHLYMEEHYCQDTHTHTKVQIYGKSKFLNVDILEQSENTW</sequence>
<dbReference type="EMBL" id="CM011694">
    <property type="protein sequence ID" value="TMS04211.1"/>
    <property type="molecule type" value="Genomic_DNA"/>
</dbReference>